<gene>
    <name evidence="1" type="ORF">ERS008202_03122</name>
</gene>
<accession>A0A655DCI0</accession>
<dbReference type="AlphaFoldDB" id="A0A655DCI0"/>
<proteinExistence type="predicted"/>
<protein>
    <submittedName>
        <fullName evidence="1">Uncharacterized protein</fullName>
    </submittedName>
</protein>
<name>A0A655DCI0_SALET</name>
<evidence type="ECO:0000313" key="2">
    <source>
        <dbReference type="Proteomes" id="UP000039541"/>
    </source>
</evidence>
<dbReference type="EMBL" id="CQPC01000045">
    <property type="protein sequence ID" value="CNU60300.1"/>
    <property type="molecule type" value="Genomic_DNA"/>
</dbReference>
<sequence length="167" mass="19558">MAADIRIFRSQLSVRRQGKCRRITATGDSRRAQVFQERLVHDYLVALHDESWRLVSVCRVNISNAIRRHQELAYLPVRRVFHTQSNSGHIIFAVFGLLYFDAPHGVPFIVSVLPLLRKLLQFAGVILRQVNFFQQLCTKIRLRNQSFKKVQIPFRVITRTPGHFRKH</sequence>
<dbReference type="Proteomes" id="UP000039541">
    <property type="component" value="Unassembled WGS sequence"/>
</dbReference>
<evidence type="ECO:0000313" key="1">
    <source>
        <dbReference type="EMBL" id="CNU60300.1"/>
    </source>
</evidence>
<reference evidence="1 2" key="1">
    <citation type="submission" date="2015-03" db="EMBL/GenBank/DDBJ databases">
        <authorList>
            <consortium name="Pathogen Informatics"/>
        </authorList>
    </citation>
    <scope>NUCLEOTIDE SEQUENCE [LARGE SCALE GENOMIC DNA]</scope>
    <source>
        <strain evidence="1 2">3476</strain>
    </source>
</reference>
<organism evidence="1 2">
    <name type="scientific">Salmonella enterica subsp. enterica serovar Bovismorbificans</name>
    <dbReference type="NCBI Taxonomy" id="58097"/>
    <lineage>
        <taxon>Bacteria</taxon>
        <taxon>Pseudomonadati</taxon>
        <taxon>Pseudomonadota</taxon>
        <taxon>Gammaproteobacteria</taxon>
        <taxon>Enterobacterales</taxon>
        <taxon>Enterobacteriaceae</taxon>
        <taxon>Salmonella</taxon>
    </lineage>
</organism>